<keyword evidence="6 9" id="KW-1133">Transmembrane helix</keyword>
<keyword evidence="2" id="KW-0813">Transport</keyword>
<feature type="domain" description="Major facilitator superfamily (MFS) profile" evidence="10">
    <location>
        <begin position="15"/>
        <end position="445"/>
    </location>
</feature>
<reference evidence="12" key="1">
    <citation type="submission" date="2025-08" db="UniProtKB">
        <authorList>
            <consortium name="RefSeq"/>
        </authorList>
    </citation>
    <scope>IDENTIFICATION</scope>
    <source>
        <tissue evidence="12">Thorax and Abdomen</tissue>
    </source>
</reference>
<evidence type="ECO:0000313" key="11">
    <source>
        <dbReference type="Proteomes" id="UP000829291"/>
    </source>
</evidence>
<evidence type="ECO:0000256" key="9">
    <source>
        <dbReference type="SAM" id="Phobius"/>
    </source>
</evidence>
<dbReference type="Gene3D" id="1.20.1250.20">
    <property type="entry name" value="MFS general substrate transporter like domains"/>
    <property type="match status" value="1"/>
</dbReference>
<protein>
    <submittedName>
        <fullName evidence="12">Facilitated trehalose transporter Tret1</fullName>
    </submittedName>
</protein>
<feature type="transmembrane region" description="Helical" evidence="9">
    <location>
        <begin position="320"/>
        <end position="342"/>
    </location>
</feature>
<dbReference type="InterPro" id="IPR020846">
    <property type="entry name" value="MFS_dom"/>
</dbReference>
<proteinExistence type="predicted"/>
<keyword evidence="8" id="KW-0325">Glycoprotein</keyword>
<organism evidence="12">
    <name type="scientific">Neodiprion lecontei</name>
    <name type="common">Redheaded pine sawfly</name>
    <dbReference type="NCBI Taxonomy" id="441921"/>
    <lineage>
        <taxon>Eukaryota</taxon>
        <taxon>Metazoa</taxon>
        <taxon>Ecdysozoa</taxon>
        <taxon>Arthropoda</taxon>
        <taxon>Hexapoda</taxon>
        <taxon>Insecta</taxon>
        <taxon>Pterygota</taxon>
        <taxon>Neoptera</taxon>
        <taxon>Endopterygota</taxon>
        <taxon>Hymenoptera</taxon>
        <taxon>Tenthredinoidea</taxon>
        <taxon>Diprionidae</taxon>
        <taxon>Diprioninae</taxon>
        <taxon>Neodiprion</taxon>
    </lineage>
</organism>
<dbReference type="InterPro" id="IPR005828">
    <property type="entry name" value="MFS_sugar_transport-like"/>
</dbReference>
<evidence type="ECO:0000256" key="6">
    <source>
        <dbReference type="ARBA" id="ARBA00022989"/>
    </source>
</evidence>
<dbReference type="GeneID" id="107219367"/>
<name>A0A6J0BDU9_NEOLC</name>
<keyword evidence="11" id="KW-1185">Reference proteome</keyword>
<keyword evidence="7 9" id="KW-0472">Membrane</keyword>
<evidence type="ECO:0000256" key="5">
    <source>
        <dbReference type="ARBA" id="ARBA00022692"/>
    </source>
</evidence>
<dbReference type="GO" id="GO:0022857">
    <property type="term" value="F:transmembrane transporter activity"/>
    <property type="evidence" value="ECO:0007669"/>
    <property type="project" value="InterPro"/>
</dbReference>
<dbReference type="Proteomes" id="UP000829291">
    <property type="component" value="Chromosome 1"/>
</dbReference>
<dbReference type="InterPro" id="IPR003663">
    <property type="entry name" value="Sugar/inositol_transpt"/>
</dbReference>
<dbReference type="PROSITE" id="PS00217">
    <property type="entry name" value="SUGAR_TRANSPORT_2"/>
    <property type="match status" value="1"/>
</dbReference>
<dbReference type="PANTHER" id="PTHR48021">
    <property type="match status" value="1"/>
</dbReference>
<keyword evidence="5 9" id="KW-0812">Transmembrane</keyword>
<keyword evidence="4" id="KW-0762">Sugar transport</keyword>
<comment type="subcellular location">
    <subcellularLocation>
        <location evidence="1">Cell membrane</location>
        <topology evidence="1">Multi-pass membrane protein</topology>
    </subcellularLocation>
</comment>
<keyword evidence="3" id="KW-1003">Cell membrane</keyword>
<dbReference type="PRINTS" id="PR00171">
    <property type="entry name" value="SUGRTRNSPORT"/>
</dbReference>
<dbReference type="InterPro" id="IPR005829">
    <property type="entry name" value="Sugar_transporter_CS"/>
</dbReference>
<evidence type="ECO:0000256" key="2">
    <source>
        <dbReference type="ARBA" id="ARBA00022448"/>
    </source>
</evidence>
<dbReference type="KEGG" id="nlo:107219367"/>
<dbReference type="PROSITE" id="PS50850">
    <property type="entry name" value="MFS"/>
    <property type="match status" value="1"/>
</dbReference>
<evidence type="ECO:0000256" key="7">
    <source>
        <dbReference type="ARBA" id="ARBA00023136"/>
    </source>
</evidence>
<evidence type="ECO:0000256" key="4">
    <source>
        <dbReference type="ARBA" id="ARBA00022597"/>
    </source>
</evidence>
<dbReference type="FunFam" id="1.20.1250.20:FF:000218">
    <property type="entry name" value="facilitated trehalose transporter Tret1"/>
    <property type="match status" value="1"/>
</dbReference>
<feature type="transmembrane region" description="Helical" evidence="9">
    <location>
        <begin position="254"/>
        <end position="277"/>
    </location>
</feature>
<accession>A0A6J0BDU9</accession>
<feature type="transmembrane region" description="Helical" evidence="9">
    <location>
        <begin position="141"/>
        <end position="160"/>
    </location>
</feature>
<feature type="transmembrane region" description="Helical" evidence="9">
    <location>
        <begin position="172"/>
        <end position="191"/>
    </location>
</feature>
<feature type="transmembrane region" description="Helical" evidence="9">
    <location>
        <begin position="390"/>
        <end position="409"/>
    </location>
</feature>
<dbReference type="OrthoDB" id="6133115at2759"/>
<evidence type="ECO:0000259" key="10">
    <source>
        <dbReference type="PROSITE" id="PS50850"/>
    </source>
</evidence>
<feature type="transmembrane region" description="Helical" evidence="9">
    <location>
        <begin position="362"/>
        <end position="383"/>
    </location>
</feature>
<dbReference type="AlphaFoldDB" id="A0A6J0BDU9"/>
<evidence type="ECO:0000256" key="1">
    <source>
        <dbReference type="ARBA" id="ARBA00004651"/>
    </source>
</evidence>
<dbReference type="Pfam" id="PF00083">
    <property type="entry name" value="Sugar_tr"/>
    <property type="match status" value="1"/>
</dbReference>
<feature type="transmembrane region" description="Helical" evidence="9">
    <location>
        <begin position="421"/>
        <end position="439"/>
    </location>
</feature>
<gene>
    <name evidence="12" type="primary">LOC107219367</name>
</gene>
<dbReference type="RefSeq" id="XP_015513050.1">
    <property type="nucleotide sequence ID" value="XM_015657564.2"/>
</dbReference>
<feature type="transmembrane region" description="Helical" evidence="9">
    <location>
        <begin position="113"/>
        <end position="134"/>
    </location>
</feature>
<dbReference type="InParanoid" id="A0A6J0BDU9"/>
<evidence type="ECO:0000313" key="12">
    <source>
        <dbReference type="RefSeq" id="XP_015513050.1"/>
    </source>
</evidence>
<feature type="transmembrane region" description="Helical" evidence="9">
    <location>
        <begin position="58"/>
        <end position="78"/>
    </location>
</feature>
<dbReference type="SUPFAM" id="SSF103473">
    <property type="entry name" value="MFS general substrate transporter"/>
    <property type="match status" value="1"/>
</dbReference>
<feature type="transmembrane region" description="Helical" evidence="9">
    <location>
        <begin position="12"/>
        <end position="38"/>
    </location>
</feature>
<dbReference type="GO" id="GO:0005886">
    <property type="term" value="C:plasma membrane"/>
    <property type="evidence" value="ECO:0007669"/>
    <property type="project" value="UniProtKB-SubCell"/>
</dbReference>
<feature type="transmembrane region" description="Helical" evidence="9">
    <location>
        <begin position="289"/>
        <end position="313"/>
    </location>
</feature>
<sequence>MVYVPSILPVRILWPQWVGSAGATLVTIVAGLVAGWSSPYLAKLLADDSPLPITDSEASWIASLINVGRFVGGILTAVSIEYFGSRKTMFLIGFPSALGWIFIILANHVMWLYAARVLCGIGMGMTFGAFPIYIGEISDSYIRGALVTLAMNGGAVGNFLGNLMGSYMPMSYFAMITLVLIAIYVVLFALVPESPHHLLRVGKLEEATKAYQWYHRGVEIKKEMEILKDYVFASKSTSFRDRLREFNAPQNRRAGFIIIVLFMFMHLSGTNSLLFYMEIILTRAEVKAIAPSSVVVIAGALSIVTGWLAMYLIERSGRRFLLIISSVGVFAAMMCLGLQFALLDYQPDVPVMEWLPIGSMMVYQVFYSVGIMIIPSAVLSELFPANLKSMAACGAGISSGVFAFVSSKTYQPMVDAMGEEYVFWLYGFIAVLAVPFAIFTMPETKGKSLQEIQEILTDSVTHVKSEHAKGMKNEEV</sequence>
<evidence type="ECO:0000256" key="3">
    <source>
        <dbReference type="ARBA" id="ARBA00022475"/>
    </source>
</evidence>
<dbReference type="PANTHER" id="PTHR48021:SF46">
    <property type="entry name" value="MAJOR FACILITATOR SUPERFAMILY (MFS) PROFILE DOMAIN-CONTAINING PROTEIN"/>
    <property type="match status" value="1"/>
</dbReference>
<feature type="transmembrane region" description="Helical" evidence="9">
    <location>
        <begin position="90"/>
        <end position="107"/>
    </location>
</feature>
<evidence type="ECO:0000256" key="8">
    <source>
        <dbReference type="ARBA" id="ARBA00023180"/>
    </source>
</evidence>
<dbReference type="InterPro" id="IPR036259">
    <property type="entry name" value="MFS_trans_sf"/>
</dbReference>
<dbReference type="InterPro" id="IPR050549">
    <property type="entry name" value="MFS_Trehalose_Transporter"/>
</dbReference>